<dbReference type="Gene3D" id="1.10.1330.10">
    <property type="entry name" value="Dockerin domain"/>
    <property type="match status" value="1"/>
</dbReference>
<evidence type="ECO:0000313" key="2">
    <source>
        <dbReference type="EMBL" id="NWJ44175.1"/>
    </source>
</evidence>
<dbReference type="GO" id="GO:0004553">
    <property type="term" value="F:hydrolase activity, hydrolyzing O-glycosyl compounds"/>
    <property type="evidence" value="ECO:0007669"/>
    <property type="project" value="InterPro"/>
</dbReference>
<sequence>MGNIRYLIFNQVYQNVPVWNGRIDFRYRLNGDLVMTGNDAYPNLEVNVNPSINLAQSISFAKDHIGFDENLNDEIIGDPEMFIWVENSKEPVYYLAYKIELFVHSTDPQDDVPVHRWQVFVDAHNGNILDKFDEVRTATVEGHVTGGVKDQPYGMEMSRGMPHVKVNVSGVGNTYTDENGYYSIDIGNTSRSVTVKLEGSFLNTNNANGSDASITRTVSPGTTEDFNFAAFNSIPGERDTYYHANIVHDLAKSIHSGFTGADYVMPAKVNIGPEDYYWPCNAYWDYNGINLFSEGGGCAGTDQMADVVYHEYGHGLAQFIYDPYSPPYSSSGLSEGCADYWGITITNNPCLGNGFFGNGTCLRHGDNTLQYPASSCGGEVHCLGEYIMGALWKMRENLIALHGYENGVNISDDIFYWAQTGRPNNDMDFLTEILLADDNDGSIQNGTPNYMPICAGFEAHNMNCPYEGPFADLEFSSPSLDFVLASGEIGSQELTISNVGEPGSVLTFNSGVSPFAEIGDGPDAFGNFWSDSDLDSEISVDWVDIEGMGTLYNFPHNDQAGGQIDIGFNFPFLGGEYSQCIINANGWIGFGSDAASWENLSIPSAAAPGPAIFGFWDDLNPVNDQCNSYCSGEVYYYSDGDKLVVWFDNVAHWWTNFEDSYYDFQFVLYPDGKIDLNYNTITGTHSATIGIQDANGTNGLEVAFDQAYLHDGLSLKFSQGPDWISVTPPSGQVDAGSSETLVVEANATGLDDGLYEGYLRMVTSGGNAGVAVSLLVTGNPSLPGDINGDESINIQDIIILINFILGTDDPDTGEFNAADINSDGVLNIQDIILVVNLILD</sequence>
<dbReference type="InterPro" id="IPR036439">
    <property type="entry name" value="Dockerin_dom_sf"/>
</dbReference>
<gene>
    <name evidence="2" type="ORF">HX837_08270</name>
</gene>
<dbReference type="AlphaFoldDB" id="A0A7K4MRH7"/>
<dbReference type="PROSITE" id="PS51766">
    <property type="entry name" value="DOCKERIN"/>
    <property type="match status" value="1"/>
</dbReference>
<dbReference type="Gene3D" id="3.10.450.40">
    <property type="match status" value="1"/>
</dbReference>
<dbReference type="InterPro" id="IPR002105">
    <property type="entry name" value="Dockerin_1_rpt"/>
</dbReference>
<dbReference type="Proteomes" id="UP000523105">
    <property type="component" value="Unassembled WGS sequence"/>
</dbReference>
<proteinExistence type="predicted"/>
<dbReference type="Pfam" id="PF00404">
    <property type="entry name" value="Dockerin_1"/>
    <property type="match status" value="1"/>
</dbReference>
<dbReference type="PROSITE" id="PS00018">
    <property type="entry name" value="EF_HAND_1"/>
    <property type="match status" value="1"/>
</dbReference>
<evidence type="ECO:0000259" key="1">
    <source>
        <dbReference type="PROSITE" id="PS51766"/>
    </source>
</evidence>
<name>A0A7K4MRH7_9ARCH</name>
<dbReference type="SUPFAM" id="SSF63446">
    <property type="entry name" value="Type I dockerin domain"/>
    <property type="match status" value="1"/>
</dbReference>
<comment type="caution">
    <text evidence="2">The sequence shown here is derived from an EMBL/GenBank/DDBJ whole genome shotgun (WGS) entry which is preliminary data.</text>
</comment>
<dbReference type="InterPro" id="IPR018247">
    <property type="entry name" value="EF_Hand_1_Ca_BS"/>
</dbReference>
<dbReference type="InterPro" id="IPR050728">
    <property type="entry name" value="Zinc_Metalloprotease_M4"/>
</dbReference>
<dbReference type="SUPFAM" id="SSF55486">
    <property type="entry name" value="Metalloproteases ('zincins'), catalytic domain"/>
    <property type="match status" value="1"/>
</dbReference>
<dbReference type="PANTHER" id="PTHR33794">
    <property type="entry name" value="BACILLOLYSIN"/>
    <property type="match status" value="1"/>
</dbReference>
<organism evidence="2 3">
    <name type="scientific">Marine Group I thaumarchaeote</name>
    <dbReference type="NCBI Taxonomy" id="2511932"/>
    <lineage>
        <taxon>Archaea</taxon>
        <taxon>Nitrososphaerota</taxon>
        <taxon>Marine Group I</taxon>
    </lineage>
</organism>
<evidence type="ECO:0000313" key="3">
    <source>
        <dbReference type="Proteomes" id="UP000523105"/>
    </source>
</evidence>
<protein>
    <submittedName>
        <fullName evidence="2">PepSY domain-containing protein</fullName>
    </submittedName>
</protein>
<dbReference type="Gene3D" id="3.10.170.10">
    <property type="match status" value="1"/>
</dbReference>
<accession>A0A7K4MRH7</accession>
<dbReference type="InterPro" id="IPR016134">
    <property type="entry name" value="Dockerin_dom"/>
</dbReference>
<reference evidence="2 3" key="1">
    <citation type="journal article" date="2019" name="Environ. Microbiol.">
        <title>Genomics insights into ecotype formation of ammonia-oxidizing archaea in the deep ocean.</title>
        <authorList>
            <person name="Wang Y."/>
            <person name="Huang J.M."/>
            <person name="Cui G.J."/>
            <person name="Nunoura T."/>
            <person name="Takaki Y."/>
            <person name="Li W.L."/>
            <person name="Li J."/>
            <person name="Gao Z.M."/>
            <person name="Takai K."/>
            <person name="Zhang A.Q."/>
            <person name="Stepanauskas R."/>
        </authorList>
    </citation>
    <scope>NUCLEOTIDE SEQUENCE [LARGE SCALE GENOMIC DNA]</scope>
    <source>
        <strain evidence="2 3">L15b</strain>
    </source>
</reference>
<feature type="domain" description="Dockerin" evidence="1">
    <location>
        <begin position="779"/>
        <end position="840"/>
    </location>
</feature>
<dbReference type="PANTHER" id="PTHR33794:SF1">
    <property type="entry name" value="BACILLOLYSIN"/>
    <property type="match status" value="1"/>
</dbReference>
<dbReference type="GO" id="GO:0000272">
    <property type="term" value="P:polysaccharide catabolic process"/>
    <property type="evidence" value="ECO:0007669"/>
    <property type="project" value="InterPro"/>
</dbReference>
<dbReference type="EMBL" id="JACASV010000133">
    <property type="protein sequence ID" value="NWJ44175.1"/>
    <property type="molecule type" value="Genomic_DNA"/>
</dbReference>